<dbReference type="Proteomes" id="UP000663844">
    <property type="component" value="Unassembled WGS sequence"/>
</dbReference>
<dbReference type="PANTHER" id="PTHR21706:SF15">
    <property type="entry name" value="TRANSMEMBRANE PROTEIN 65"/>
    <property type="match status" value="1"/>
</dbReference>
<feature type="non-terminal residue" evidence="5">
    <location>
        <position position="1"/>
    </location>
</feature>
<accession>A0A820KQV8</accession>
<organism evidence="5 6">
    <name type="scientific">Adineta steineri</name>
    <dbReference type="NCBI Taxonomy" id="433720"/>
    <lineage>
        <taxon>Eukaryota</taxon>
        <taxon>Metazoa</taxon>
        <taxon>Spiralia</taxon>
        <taxon>Gnathifera</taxon>
        <taxon>Rotifera</taxon>
        <taxon>Eurotatoria</taxon>
        <taxon>Bdelloidea</taxon>
        <taxon>Adinetida</taxon>
        <taxon>Adinetidae</taxon>
        <taxon>Adineta</taxon>
    </lineage>
</organism>
<proteinExistence type="predicted"/>
<sequence>MHELARNFLLSLEPDHRRILHEELTEVEKLSPTTDTNQILSSQLFVVFLETGLPYIGFGFVDNFVMLVAGETIETFFGAALCLSTMAAAGLGNAVSDVIGIGY</sequence>
<comment type="caution">
    <text evidence="5">The sequence shown here is derived from an EMBL/GenBank/DDBJ whole genome shotgun (WGS) entry which is preliminary data.</text>
</comment>
<protein>
    <recommendedName>
        <fullName evidence="7">Transmembrane protein 65</fullName>
    </recommendedName>
</protein>
<comment type="subcellular location">
    <subcellularLocation>
        <location evidence="1">Membrane</location>
        <topology evidence="1">Multi-pass membrane protein</topology>
    </subcellularLocation>
</comment>
<dbReference type="InterPro" id="IPR019537">
    <property type="entry name" value="TMEM65"/>
</dbReference>
<evidence type="ECO:0000313" key="5">
    <source>
        <dbReference type="EMBL" id="CAF4344185.1"/>
    </source>
</evidence>
<dbReference type="Pfam" id="PF10507">
    <property type="entry name" value="TMEM65"/>
    <property type="match status" value="1"/>
</dbReference>
<dbReference type="GO" id="GO:0016020">
    <property type="term" value="C:membrane"/>
    <property type="evidence" value="ECO:0007669"/>
    <property type="project" value="UniProtKB-SubCell"/>
</dbReference>
<dbReference type="AlphaFoldDB" id="A0A820KQV8"/>
<keyword evidence="4" id="KW-0472">Membrane</keyword>
<evidence type="ECO:0000256" key="4">
    <source>
        <dbReference type="ARBA" id="ARBA00023136"/>
    </source>
</evidence>
<evidence type="ECO:0000313" key="6">
    <source>
        <dbReference type="Proteomes" id="UP000663844"/>
    </source>
</evidence>
<reference evidence="5" key="1">
    <citation type="submission" date="2021-02" db="EMBL/GenBank/DDBJ databases">
        <authorList>
            <person name="Nowell W R."/>
        </authorList>
    </citation>
    <scope>NUCLEOTIDE SEQUENCE</scope>
</reference>
<evidence type="ECO:0000256" key="2">
    <source>
        <dbReference type="ARBA" id="ARBA00022692"/>
    </source>
</evidence>
<dbReference type="GO" id="GO:0005739">
    <property type="term" value="C:mitochondrion"/>
    <property type="evidence" value="ECO:0007669"/>
    <property type="project" value="TreeGrafter"/>
</dbReference>
<evidence type="ECO:0000256" key="1">
    <source>
        <dbReference type="ARBA" id="ARBA00004141"/>
    </source>
</evidence>
<dbReference type="PANTHER" id="PTHR21706">
    <property type="entry name" value="TRANSMEMBRANE PROTEIN 65"/>
    <property type="match status" value="1"/>
</dbReference>
<name>A0A820KQV8_9BILA</name>
<evidence type="ECO:0000256" key="3">
    <source>
        <dbReference type="ARBA" id="ARBA00022989"/>
    </source>
</evidence>
<keyword evidence="2" id="KW-0812">Transmembrane</keyword>
<gene>
    <name evidence="5" type="ORF">OXD698_LOCUS48404</name>
</gene>
<keyword evidence="3" id="KW-1133">Transmembrane helix</keyword>
<dbReference type="EMBL" id="CAJOAZ010020230">
    <property type="protein sequence ID" value="CAF4344185.1"/>
    <property type="molecule type" value="Genomic_DNA"/>
</dbReference>
<evidence type="ECO:0008006" key="7">
    <source>
        <dbReference type="Google" id="ProtNLM"/>
    </source>
</evidence>